<organism evidence="2 3">
    <name type="scientific">Methanococcus voltae PS</name>
    <dbReference type="NCBI Taxonomy" id="523842"/>
    <lineage>
        <taxon>Archaea</taxon>
        <taxon>Methanobacteriati</taxon>
        <taxon>Methanobacteriota</taxon>
        <taxon>Methanomada group</taxon>
        <taxon>Methanococci</taxon>
        <taxon>Methanococcales</taxon>
        <taxon>Methanococcaceae</taxon>
        <taxon>Methanococcus</taxon>
    </lineage>
</organism>
<feature type="transmembrane region" description="Helical" evidence="1">
    <location>
        <begin position="36"/>
        <end position="54"/>
    </location>
</feature>
<feature type="transmembrane region" description="Helical" evidence="1">
    <location>
        <begin position="12"/>
        <end position="30"/>
    </location>
</feature>
<dbReference type="RefSeq" id="WP_259052179.1">
    <property type="nucleotide sequence ID" value="NZ_JANUCQ010000003.1"/>
</dbReference>
<proteinExistence type="predicted"/>
<comment type="caution">
    <text evidence="2">The sequence shown here is derived from an EMBL/GenBank/DDBJ whole genome shotgun (WGS) entry which is preliminary data.</text>
</comment>
<evidence type="ECO:0000313" key="2">
    <source>
        <dbReference type="EMBL" id="MCS3922582.1"/>
    </source>
</evidence>
<keyword evidence="3" id="KW-1185">Reference proteome</keyword>
<keyword evidence="1" id="KW-1133">Transmembrane helix</keyword>
<name>A0ABT2EX95_METVO</name>
<accession>A0ABT2EX95</accession>
<keyword evidence="1" id="KW-0472">Membrane</keyword>
<keyword evidence="1" id="KW-0812">Transmembrane</keyword>
<dbReference type="Proteomes" id="UP001140258">
    <property type="component" value="Unassembled WGS sequence"/>
</dbReference>
<protein>
    <submittedName>
        <fullName evidence="2">Uncharacterized protein</fullName>
    </submittedName>
</protein>
<gene>
    <name evidence="2" type="ORF">M2325_001278</name>
</gene>
<dbReference type="EMBL" id="JANUCQ010000003">
    <property type="protein sequence ID" value="MCS3922582.1"/>
    <property type="molecule type" value="Genomic_DNA"/>
</dbReference>
<evidence type="ECO:0000256" key="1">
    <source>
        <dbReference type="SAM" id="Phobius"/>
    </source>
</evidence>
<reference evidence="2" key="1">
    <citation type="submission" date="2022-08" db="EMBL/GenBank/DDBJ databases">
        <title>Genomic Encyclopedia of Type Strains, Phase V (KMG-V): Genome sequencing to study the core and pangenomes of soil and plant-associated prokaryotes.</title>
        <authorList>
            <person name="Whitman W."/>
        </authorList>
    </citation>
    <scope>NUCLEOTIDE SEQUENCE</scope>
    <source>
        <strain evidence="2">PS</strain>
    </source>
</reference>
<evidence type="ECO:0000313" key="3">
    <source>
        <dbReference type="Proteomes" id="UP001140258"/>
    </source>
</evidence>
<sequence length="119" mass="14147">MGYKTILNYYERYLNFIAVLIIMIGIFYYFKLNYLLDATFLISLISLLLAKPLINHYYSKYRRSNKLFNWKLKVTYSNGTSKVYTQKHIYSINSSSAILDEINEKYKNNLTIVSVKEIK</sequence>